<keyword id="KW-0903">Direct protein sequencing</keyword>
<organism>
    <name type="scientific">Lactobacillus acidophilus</name>
    <dbReference type="NCBI Taxonomy" id="1579"/>
    <lineage>
        <taxon>Bacteria</taxon>
        <taxon>Bacillati</taxon>
        <taxon>Bacillota</taxon>
        <taxon>Bacilli</taxon>
        <taxon>Lactobacillales</taxon>
        <taxon>Lactobacillaceae</taxon>
        <taxon>Lactobacillus</taxon>
    </lineage>
</organism>
<dbReference type="AlphaFoldDB" id="Q9R499"/>
<accession>Q9R499</accession>
<reference key="1">
    <citation type="journal article" date="1996" name="Appl. Environ. Microbiol.">
        <title>Isolation, partial characterization, and mode of action of Acidocin J1132, a two-component bacteriocin produced by Lactobacillus acidophilus JCM 1132.</title>
        <authorList>
            <person name="Tahara T."/>
            <person name="Oshimura M."/>
            <person name="Umezawa C."/>
            <person name="Kanatani K."/>
        </authorList>
    </citation>
    <scope>PROTEIN SEQUENCE</scope>
</reference>
<sequence>GNPKVAHCASQIGRSTAWGAVSGA</sequence>
<protein>
    <submittedName>
        <fullName>ACIDOCIN J1132 beta peptide</fullName>
    </submittedName>
</protein>
<proteinExistence type="evidence at protein level"/>
<name>Q9R499_LACAI</name>